<dbReference type="InterPro" id="IPR025714">
    <property type="entry name" value="Methyltranfer_dom"/>
</dbReference>
<reference evidence="2" key="1">
    <citation type="journal article" date="2015" name="Nature">
        <title>Complex archaea that bridge the gap between prokaryotes and eukaryotes.</title>
        <authorList>
            <person name="Spang A."/>
            <person name="Saw J.H."/>
            <person name="Jorgensen S.L."/>
            <person name="Zaremba-Niedzwiedzka K."/>
            <person name="Martijn J."/>
            <person name="Lind A.E."/>
            <person name="van Eijk R."/>
            <person name="Schleper C."/>
            <person name="Guy L."/>
            <person name="Ettema T.J."/>
        </authorList>
    </citation>
    <scope>NUCLEOTIDE SEQUENCE</scope>
</reference>
<dbReference type="InterPro" id="IPR029063">
    <property type="entry name" value="SAM-dependent_MTases_sf"/>
</dbReference>
<dbReference type="CDD" id="cd02440">
    <property type="entry name" value="AdoMet_MTases"/>
    <property type="match status" value="1"/>
</dbReference>
<evidence type="ECO:0000259" key="1">
    <source>
        <dbReference type="Pfam" id="PF13847"/>
    </source>
</evidence>
<gene>
    <name evidence="2" type="ORF">LCGC14_3116890</name>
</gene>
<feature type="domain" description="Methyltransferase" evidence="1">
    <location>
        <begin position="20"/>
        <end position="106"/>
    </location>
</feature>
<name>A0A0F8YAW3_9ZZZZ</name>
<dbReference type="SUPFAM" id="SSF53335">
    <property type="entry name" value="S-adenosyl-L-methionine-dependent methyltransferases"/>
    <property type="match status" value="1"/>
</dbReference>
<protein>
    <recommendedName>
        <fullName evidence="1">Methyltransferase domain-containing protein</fullName>
    </recommendedName>
</protein>
<dbReference type="Gene3D" id="3.40.50.150">
    <property type="entry name" value="Vaccinia Virus protein VP39"/>
    <property type="match status" value="1"/>
</dbReference>
<proteinExistence type="predicted"/>
<dbReference type="Pfam" id="PF13847">
    <property type="entry name" value="Methyltransf_31"/>
    <property type="match status" value="1"/>
</dbReference>
<evidence type="ECO:0000313" key="2">
    <source>
        <dbReference type="EMBL" id="KKK51244.1"/>
    </source>
</evidence>
<accession>A0A0F8YAW3</accession>
<dbReference type="EMBL" id="LAZR01067609">
    <property type="protein sequence ID" value="KKK51244.1"/>
    <property type="molecule type" value="Genomic_DNA"/>
</dbReference>
<dbReference type="AlphaFoldDB" id="A0A0F8YAW3"/>
<sequence length="160" mass="18893">MTIFIVNNNIIFAKWALGFDVYGVDMSETAIDFAKNRFDIAGLEYKSLQERDIRKLKFNNDFFDAVIDRTAIQHNTFKEAKQIASEVHRVLKPKGHFYSCLVTNDYQDEHVGVTRHFYTQDEIKELFSSFEIMHWYYTTCSEVLTPEKITGFYHVELRKV</sequence>
<comment type="caution">
    <text evidence="2">The sequence shown here is derived from an EMBL/GenBank/DDBJ whole genome shotgun (WGS) entry which is preliminary data.</text>
</comment>
<organism evidence="2">
    <name type="scientific">marine sediment metagenome</name>
    <dbReference type="NCBI Taxonomy" id="412755"/>
    <lineage>
        <taxon>unclassified sequences</taxon>
        <taxon>metagenomes</taxon>
        <taxon>ecological metagenomes</taxon>
    </lineage>
</organism>